<protein>
    <recommendedName>
        <fullName evidence="3">Transcription factor zinc-finger domain-containing protein</fullName>
    </recommendedName>
</protein>
<dbReference type="RefSeq" id="WP_208466701.1">
    <property type="nucleotide sequence ID" value="NZ_JAGFNS010000004.1"/>
</dbReference>
<organism evidence="1 2">
    <name type="scientific">Actinoplanes flavus</name>
    <dbReference type="NCBI Taxonomy" id="2820290"/>
    <lineage>
        <taxon>Bacteria</taxon>
        <taxon>Bacillati</taxon>
        <taxon>Actinomycetota</taxon>
        <taxon>Actinomycetes</taxon>
        <taxon>Micromonosporales</taxon>
        <taxon>Micromonosporaceae</taxon>
        <taxon>Actinoplanes</taxon>
    </lineage>
</organism>
<proteinExistence type="predicted"/>
<reference evidence="1 2" key="1">
    <citation type="submission" date="2021-03" db="EMBL/GenBank/DDBJ databases">
        <title>Actinoplanes flavus sp. nov., a novel actinomycete isolated from Coconut Palm rhizosphere soil.</title>
        <authorList>
            <person name="Luo X."/>
        </authorList>
    </citation>
    <scope>NUCLEOTIDE SEQUENCE [LARGE SCALE GENOMIC DNA]</scope>
    <source>
        <strain evidence="1 2">NEAU-H7</strain>
    </source>
</reference>
<dbReference type="EMBL" id="JAGFNS010000004">
    <property type="protein sequence ID" value="MBO3737500.1"/>
    <property type="molecule type" value="Genomic_DNA"/>
</dbReference>
<sequence>MFPFRCPGCAARMAVDDAERVGERCGVCATARMWESLPPEIQETIDTAIRRGNMPGLFAMRQALPSFRIPQALDLLVFRHAALGMDGSV</sequence>
<keyword evidence="2" id="KW-1185">Reference proteome</keyword>
<dbReference type="Proteomes" id="UP000679690">
    <property type="component" value="Unassembled WGS sequence"/>
</dbReference>
<evidence type="ECO:0008006" key="3">
    <source>
        <dbReference type="Google" id="ProtNLM"/>
    </source>
</evidence>
<comment type="caution">
    <text evidence="1">The sequence shown here is derived from an EMBL/GenBank/DDBJ whole genome shotgun (WGS) entry which is preliminary data.</text>
</comment>
<accession>A0ABS3UFF2</accession>
<evidence type="ECO:0000313" key="1">
    <source>
        <dbReference type="EMBL" id="MBO3737500.1"/>
    </source>
</evidence>
<name>A0ABS3UFF2_9ACTN</name>
<evidence type="ECO:0000313" key="2">
    <source>
        <dbReference type="Proteomes" id="UP000679690"/>
    </source>
</evidence>
<gene>
    <name evidence="1" type="ORF">J5X75_08190</name>
</gene>